<dbReference type="InterPro" id="IPR002130">
    <property type="entry name" value="Cyclophilin-type_PPIase_dom"/>
</dbReference>
<feature type="domain" description="PPIase cyclophilin-type" evidence="5">
    <location>
        <begin position="44"/>
        <end position="198"/>
    </location>
</feature>
<name>E8QYW9_ISOPI</name>
<dbReference type="GO" id="GO:0003755">
    <property type="term" value="F:peptidyl-prolyl cis-trans isomerase activity"/>
    <property type="evidence" value="ECO:0007669"/>
    <property type="project" value="UniProtKB-UniRule"/>
</dbReference>
<dbReference type="PROSITE" id="PS50072">
    <property type="entry name" value="CSA_PPIASE_2"/>
    <property type="match status" value="1"/>
</dbReference>
<dbReference type="eggNOG" id="COG0652">
    <property type="taxonomic scope" value="Bacteria"/>
</dbReference>
<proteinExistence type="inferred from homology"/>
<evidence type="ECO:0000256" key="3">
    <source>
        <dbReference type="ARBA" id="ARBA00023235"/>
    </source>
</evidence>
<accession>E8QYW9</accession>
<protein>
    <recommendedName>
        <fullName evidence="4">Peptidyl-prolyl cis-trans isomerase</fullName>
        <shortName evidence="4">PPIase</shortName>
        <ecNumber evidence="4">5.2.1.8</ecNumber>
    </recommendedName>
</protein>
<dbReference type="SUPFAM" id="SSF50891">
    <property type="entry name" value="Cyclophilin-like"/>
    <property type="match status" value="1"/>
</dbReference>
<keyword evidence="3 4" id="KW-0413">Isomerase</keyword>
<dbReference type="InterPro" id="IPR044665">
    <property type="entry name" value="E_coli_cyclophilin_A-like"/>
</dbReference>
<dbReference type="InterPro" id="IPR029000">
    <property type="entry name" value="Cyclophilin-like_dom_sf"/>
</dbReference>
<feature type="signal peptide" evidence="4">
    <location>
        <begin position="1"/>
        <end position="25"/>
    </location>
</feature>
<dbReference type="Proteomes" id="UP000008631">
    <property type="component" value="Chromosome"/>
</dbReference>
<comment type="similarity">
    <text evidence="1 4">Belongs to the cyclophilin-type PPIase family.</text>
</comment>
<evidence type="ECO:0000313" key="7">
    <source>
        <dbReference type="Proteomes" id="UP000008631"/>
    </source>
</evidence>
<evidence type="ECO:0000256" key="1">
    <source>
        <dbReference type="ARBA" id="ARBA00007365"/>
    </source>
</evidence>
<dbReference type="Gene3D" id="2.40.100.10">
    <property type="entry name" value="Cyclophilin-like"/>
    <property type="match status" value="1"/>
</dbReference>
<comment type="function">
    <text evidence="4">PPIases accelerate the folding of proteins. It catalyzes the cis-trans isomerization of proline imidic peptide bonds in oligopeptides.</text>
</comment>
<dbReference type="EMBL" id="CP002353">
    <property type="protein sequence ID" value="ADV62106.1"/>
    <property type="molecule type" value="Genomic_DNA"/>
</dbReference>
<dbReference type="InterPro" id="IPR020892">
    <property type="entry name" value="Cyclophilin-type_PPIase_CS"/>
</dbReference>
<keyword evidence="4" id="KW-0732">Signal</keyword>
<reference evidence="6 7" key="1">
    <citation type="journal article" date="2011" name="Stand. Genomic Sci.">
        <title>Complete genome sequence of Isosphaera pallida type strain (IS1B).</title>
        <authorList>
            <consortium name="US DOE Joint Genome Institute (JGI-PGF)"/>
            <person name="Goker M."/>
            <person name="Cleland D."/>
            <person name="Saunders E."/>
            <person name="Lapidus A."/>
            <person name="Nolan M."/>
            <person name="Lucas S."/>
            <person name="Hammon N."/>
            <person name="Deshpande S."/>
            <person name="Cheng J.F."/>
            <person name="Tapia R."/>
            <person name="Han C."/>
            <person name="Goodwin L."/>
            <person name="Pitluck S."/>
            <person name="Liolios K."/>
            <person name="Pagani I."/>
            <person name="Ivanova N."/>
            <person name="Mavromatis K."/>
            <person name="Pati A."/>
            <person name="Chen A."/>
            <person name="Palaniappan K."/>
            <person name="Land M."/>
            <person name="Hauser L."/>
            <person name="Chang Y.J."/>
            <person name="Jeffries C.D."/>
            <person name="Detter J.C."/>
            <person name="Beck B."/>
            <person name="Woyke T."/>
            <person name="Bristow J."/>
            <person name="Eisen J.A."/>
            <person name="Markowitz V."/>
            <person name="Hugenholtz P."/>
            <person name="Kyrpides N.C."/>
            <person name="Klenk H.P."/>
        </authorList>
    </citation>
    <scope>NUCLEOTIDE SEQUENCE [LARGE SCALE GENOMIC DNA]</scope>
    <source>
        <strain evidence="7">ATCC 43644 / DSM 9630 / IS1B</strain>
    </source>
</reference>
<organism evidence="6 7">
    <name type="scientific">Isosphaera pallida (strain ATCC 43644 / DSM 9630 / IS1B)</name>
    <dbReference type="NCBI Taxonomy" id="575540"/>
    <lineage>
        <taxon>Bacteria</taxon>
        <taxon>Pseudomonadati</taxon>
        <taxon>Planctomycetota</taxon>
        <taxon>Planctomycetia</taxon>
        <taxon>Isosphaerales</taxon>
        <taxon>Isosphaeraceae</taxon>
        <taxon>Isosphaera</taxon>
    </lineage>
</organism>
<dbReference type="KEGG" id="ipa:Isop_1521"/>
<dbReference type="HOGENOM" id="CLU_012062_16_9_0"/>
<evidence type="ECO:0000256" key="4">
    <source>
        <dbReference type="RuleBase" id="RU363019"/>
    </source>
</evidence>
<dbReference type="PRINTS" id="PR00153">
    <property type="entry name" value="CSAPPISMRASE"/>
</dbReference>
<dbReference type="CDD" id="cd01920">
    <property type="entry name" value="cyclophilin_EcCYP_like"/>
    <property type="match status" value="1"/>
</dbReference>
<dbReference type="PANTHER" id="PTHR43246">
    <property type="entry name" value="PEPTIDYL-PROLYL CIS-TRANS ISOMERASE CYP38, CHLOROPLASTIC"/>
    <property type="match status" value="1"/>
</dbReference>
<gene>
    <name evidence="6" type="ordered locus">Isop_1521</name>
</gene>
<dbReference type="GO" id="GO:0006457">
    <property type="term" value="P:protein folding"/>
    <property type="evidence" value="ECO:0007669"/>
    <property type="project" value="InterPro"/>
</dbReference>
<keyword evidence="7" id="KW-1185">Reference proteome</keyword>
<keyword evidence="2 4" id="KW-0697">Rotamase</keyword>
<dbReference type="FunCoup" id="E8QYW9">
    <property type="interactions" value="168"/>
</dbReference>
<evidence type="ECO:0000256" key="2">
    <source>
        <dbReference type="ARBA" id="ARBA00023110"/>
    </source>
</evidence>
<dbReference type="AlphaFoldDB" id="E8QYW9"/>
<dbReference type="InParanoid" id="E8QYW9"/>
<sequence length="202" mass="21830">MHSEWLTWGAAGLALMSMMSWSALSASAGSTQAADDPTPRVILETTLGNVVIELDAVKAPITTKNFLTYVDAKFYDGLIFHRVIPGFMIQGGGFDPGMNEKKTLKPIKNEASNGLKNLRGTLAMARTNDPDSATAQFFINVKDNDFLNASPGNAGYAVFGKVVEGMDVVDKIVSVPTKTVQFYENVPVEPVVIKSARRITTK</sequence>
<dbReference type="Pfam" id="PF00160">
    <property type="entry name" value="Pro_isomerase"/>
    <property type="match status" value="1"/>
</dbReference>
<feature type="chain" id="PRO_5006524100" description="Peptidyl-prolyl cis-trans isomerase" evidence="4">
    <location>
        <begin position="26"/>
        <end position="202"/>
    </location>
</feature>
<dbReference type="EC" id="5.2.1.8" evidence="4"/>
<comment type="catalytic activity">
    <reaction evidence="4">
        <text>[protein]-peptidylproline (omega=180) = [protein]-peptidylproline (omega=0)</text>
        <dbReference type="Rhea" id="RHEA:16237"/>
        <dbReference type="Rhea" id="RHEA-COMP:10747"/>
        <dbReference type="Rhea" id="RHEA-COMP:10748"/>
        <dbReference type="ChEBI" id="CHEBI:83833"/>
        <dbReference type="ChEBI" id="CHEBI:83834"/>
        <dbReference type="EC" id="5.2.1.8"/>
    </reaction>
</comment>
<dbReference type="STRING" id="575540.Isop_1521"/>
<dbReference type="PROSITE" id="PS00170">
    <property type="entry name" value="CSA_PPIASE_1"/>
    <property type="match status" value="1"/>
</dbReference>
<evidence type="ECO:0000259" key="5">
    <source>
        <dbReference type="PROSITE" id="PS50072"/>
    </source>
</evidence>
<evidence type="ECO:0000313" key="6">
    <source>
        <dbReference type="EMBL" id="ADV62106.1"/>
    </source>
</evidence>